<evidence type="ECO:0000256" key="5">
    <source>
        <dbReference type="ARBA" id="ARBA00022801"/>
    </source>
</evidence>
<evidence type="ECO:0000259" key="9">
    <source>
        <dbReference type="Pfam" id="PF01850"/>
    </source>
</evidence>
<dbReference type="GO" id="GO:0004540">
    <property type="term" value="F:RNA nuclease activity"/>
    <property type="evidence" value="ECO:0007669"/>
    <property type="project" value="InterPro"/>
</dbReference>
<dbReference type="Gene3D" id="3.40.50.1010">
    <property type="entry name" value="5'-nuclease"/>
    <property type="match status" value="1"/>
</dbReference>
<reference evidence="11" key="1">
    <citation type="submission" date="2016-10" db="EMBL/GenBank/DDBJ databases">
        <authorList>
            <person name="Varghese N."/>
            <person name="Submissions S."/>
        </authorList>
    </citation>
    <scope>NUCLEOTIDE SEQUENCE [LARGE SCALE GENOMIC DNA]</scope>
    <source>
        <strain evidence="11">DSM 44544</strain>
    </source>
</reference>
<evidence type="ECO:0000256" key="3">
    <source>
        <dbReference type="ARBA" id="ARBA00022722"/>
    </source>
</evidence>
<dbReference type="InterPro" id="IPR022907">
    <property type="entry name" value="VapC_family"/>
</dbReference>
<dbReference type="Pfam" id="PF01850">
    <property type="entry name" value="PIN"/>
    <property type="match status" value="1"/>
</dbReference>
<keyword evidence="5 8" id="KW-0378">Hydrolase</keyword>
<gene>
    <name evidence="8" type="primary">vapC</name>
    <name evidence="10" type="ORF">SAMN04489727_9062</name>
</gene>
<dbReference type="GO" id="GO:0090729">
    <property type="term" value="F:toxin activity"/>
    <property type="evidence" value="ECO:0007669"/>
    <property type="project" value="UniProtKB-KW"/>
</dbReference>
<dbReference type="PANTHER" id="PTHR33653:SF1">
    <property type="entry name" value="RIBONUCLEASE VAPC2"/>
    <property type="match status" value="1"/>
</dbReference>
<dbReference type="AlphaFoldDB" id="A0A1H5CYY3"/>
<evidence type="ECO:0000313" key="11">
    <source>
        <dbReference type="Proteomes" id="UP000199622"/>
    </source>
</evidence>
<feature type="domain" description="PIN" evidence="9">
    <location>
        <begin position="5"/>
        <end position="122"/>
    </location>
</feature>
<keyword evidence="2 8" id="KW-1277">Toxin-antitoxin system</keyword>
<keyword evidence="4 8" id="KW-0479">Metal-binding</keyword>
<dbReference type="OrthoDB" id="4213664at2"/>
<dbReference type="Proteomes" id="UP000199622">
    <property type="component" value="Unassembled WGS sequence"/>
</dbReference>
<dbReference type="InterPro" id="IPR050556">
    <property type="entry name" value="Type_II_TA_system_RNase"/>
</dbReference>
<protein>
    <recommendedName>
        <fullName evidence="8">Ribonuclease VapC</fullName>
        <shortName evidence="8">RNase VapC</shortName>
        <ecNumber evidence="8">3.1.-.-</ecNumber>
    </recommendedName>
    <alternativeName>
        <fullName evidence="8">Toxin VapC</fullName>
    </alternativeName>
</protein>
<name>A0A1H5CYY3_9PSEU</name>
<dbReference type="SUPFAM" id="SSF88723">
    <property type="entry name" value="PIN domain-like"/>
    <property type="match status" value="1"/>
</dbReference>
<keyword evidence="8" id="KW-0800">Toxin</keyword>
<accession>A0A1H5CYY3</accession>
<keyword evidence="11" id="KW-1185">Reference proteome</keyword>
<dbReference type="PANTHER" id="PTHR33653">
    <property type="entry name" value="RIBONUCLEASE VAPC2"/>
    <property type="match status" value="1"/>
</dbReference>
<keyword evidence="6 8" id="KW-0460">Magnesium</keyword>
<evidence type="ECO:0000256" key="1">
    <source>
        <dbReference type="ARBA" id="ARBA00001946"/>
    </source>
</evidence>
<comment type="cofactor">
    <cofactor evidence="1 8">
        <name>Mg(2+)</name>
        <dbReference type="ChEBI" id="CHEBI:18420"/>
    </cofactor>
</comment>
<dbReference type="EMBL" id="FNSO01000004">
    <property type="protein sequence ID" value="SED71899.1"/>
    <property type="molecule type" value="Genomic_DNA"/>
</dbReference>
<dbReference type="HAMAP" id="MF_00265">
    <property type="entry name" value="VapC_Nob1"/>
    <property type="match status" value="1"/>
</dbReference>
<feature type="binding site" evidence="8">
    <location>
        <position position="98"/>
    </location>
    <ligand>
        <name>Mg(2+)</name>
        <dbReference type="ChEBI" id="CHEBI:18420"/>
    </ligand>
</feature>
<proteinExistence type="inferred from homology"/>
<organism evidence="10 11">
    <name type="scientific">Amycolatopsis tolypomycina</name>
    <dbReference type="NCBI Taxonomy" id="208445"/>
    <lineage>
        <taxon>Bacteria</taxon>
        <taxon>Bacillati</taxon>
        <taxon>Actinomycetota</taxon>
        <taxon>Actinomycetes</taxon>
        <taxon>Pseudonocardiales</taxon>
        <taxon>Pseudonocardiaceae</taxon>
        <taxon>Amycolatopsis</taxon>
    </lineage>
</organism>
<keyword evidence="3 8" id="KW-0540">Nuclease</keyword>
<evidence type="ECO:0000256" key="8">
    <source>
        <dbReference type="HAMAP-Rule" id="MF_00265"/>
    </source>
</evidence>
<sequence>MARLILDTGILIDAARQRLPAGAIGDEDDVAVPALAITEYRVGLLLDPNPARQAAHSAFLAEFLAVTPVVDYSASVVEHHAELLAHLQRTGQVRGAHDLIIAATARATGRTLVTTDGRARFEDLPEVEVRLLERVR</sequence>
<dbReference type="EC" id="3.1.-.-" evidence="8"/>
<evidence type="ECO:0000256" key="7">
    <source>
        <dbReference type="ARBA" id="ARBA00038093"/>
    </source>
</evidence>
<dbReference type="GO" id="GO:0016787">
    <property type="term" value="F:hydrolase activity"/>
    <property type="evidence" value="ECO:0007669"/>
    <property type="project" value="UniProtKB-KW"/>
</dbReference>
<evidence type="ECO:0000256" key="6">
    <source>
        <dbReference type="ARBA" id="ARBA00022842"/>
    </source>
</evidence>
<comment type="function">
    <text evidence="8">Toxic component of a toxin-antitoxin (TA) system. An RNase.</text>
</comment>
<dbReference type="RefSeq" id="WP_091318519.1">
    <property type="nucleotide sequence ID" value="NZ_FNSO01000004.1"/>
</dbReference>
<dbReference type="InterPro" id="IPR029060">
    <property type="entry name" value="PIN-like_dom_sf"/>
</dbReference>
<evidence type="ECO:0000313" key="10">
    <source>
        <dbReference type="EMBL" id="SED71899.1"/>
    </source>
</evidence>
<comment type="similarity">
    <text evidence="7 8">Belongs to the PINc/VapC protein family.</text>
</comment>
<evidence type="ECO:0000256" key="4">
    <source>
        <dbReference type="ARBA" id="ARBA00022723"/>
    </source>
</evidence>
<dbReference type="GO" id="GO:0000287">
    <property type="term" value="F:magnesium ion binding"/>
    <property type="evidence" value="ECO:0007669"/>
    <property type="project" value="UniProtKB-UniRule"/>
</dbReference>
<feature type="binding site" evidence="8">
    <location>
        <position position="7"/>
    </location>
    <ligand>
        <name>Mg(2+)</name>
        <dbReference type="ChEBI" id="CHEBI:18420"/>
    </ligand>
</feature>
<dbReference type="InterPro" id="IPR002716">
    <property type="entry name" value="PIN_dom"/>
</dbReference>
<dbReference type="STRING" id="208445.SAMN04489727_9062"/>
<evidence type="ECO:0000256" key="2">
    <source>
        <dbReference type="ARBA" id="ARBA00022649"/>
    </source>
</evidence>